<evidence type="ECO:0000256" key="7">
    <source>
        <dbReference type="ARBA" id="ARBA00023284"/>
    </source>
</evidence>
<comment type="similarity">
    <text evidence="2">Belongs to the thioredoxin family. DsbA subfamily.</text>
</comment>
<dbReference type="RefSeq" id="WP_123088614.1">
    <property type="nucleotide sequence ID" value="NZ_RIBS01000006.1"/>
</dbReference>
<feature type="signal peptide" evidence="9">
    <location>
        <begin position="1"/>
        <end position="19"/>
    </location>
</feature>
<dbReference type="PROSITE" id="PS51352">
    <property type="entry name" value="THIOREDOXIN_2"/>
    <property type="match status" value="1"/>
</dbReference>
<sequence length="281" mass="29148">MTSRLSVLLLALLTLSACTQQSGTPVADGTSPAPTAETAPAAGTEAAPPVAAEPEAARTPGPIVPPTGPEPVVGTDFVEVAGGQPFQPGSGQIEVVEVFGYTCPHCATFEPMIDAWQAKLPADVKFTPIAAPFGGYWLPYAKAFYTAESMGLLRKTHTPMFNAVHIDRTLPIQGVTDEQIASFYAKYGADAKQFQSTMSSFAVDAKLKRAAQFLQRTGVEATPTIIINGKYRVIGKGPDDALRIAEHLIARERAANATTAPAPAAAPADTASSAAAPANGG</sequence>
<dbReference type="PANTHER" id="PTHR35891">
    <property type="entry name" value="THIOL:DISULFIDE INTERCHANGE PROTEIN DSBA"/>
    <property type="match status" value="1"/>
</dbReference>
<feature type="chain" id="PRO_5018049761" description="Thiol:disulfide interchange protein DsbA" evidence="9">
    <location>
        <begin position="20"/>
        <end position="281"/>
    </location>
</feature>
<feature type="region of interest" description="Disordered" evidence="8">
    <location>
        <begin position="21"/>
        <end position="73"/>
    </location>
</feature>
<evidence type="ECO:0000313" key="11">
    <source>
        <dbReference type="EMBL" id="RNF82881.1"/>
    </source>
</evidence>
<dbReference type="GO" id="GO:0042597">
    <property type="term" value="C:periplasmic space"/>
    <property type="evidence" value="ECO:0007669"/>
    <property type="project" value="UniProtKB-SubCell"/>
</dbReference>
<dbReference type="Pfam" id="PF01323">
    <property type="entry name" value="DSBA"/>
    <property type="match status" value="1"/>
</dbReference>
<reference evidence="11 12" key="1">
    <citation type="submission" date="2018-11" db="EMBL/GenBank/DDBJ databases">
        <title>Lysobacter cryohumiis sp. nov., isolated from soil in the Tianshan Mountains, Xinjiang, China.</title>
        <authorList>
            <person name="Luo Y."/>
            <person name="Sheng H."/>
        </authorList>
    </citation>
    <scope>NUCLEOTIDE SEQUENCE [LARGE SCALE GENOMIC DNA]</scope>
    <source>
        <strain evidence="11 12">ZS60</strain>
    </source>
</reference>
<dbReference type="InterPro" id="IPR001853">
    <property type="entry name" value="DSBA-like_thioredoxin_dom"/>
</dbReference>
<keyword evidence="7" id="KW-0676">Redox-active center</keyword>
<dbReference type="InterPro" id="IPR013766">
    <property type="entry name" value="Thioredoxin_domain"/>
</dbReference>
<keyword evidence="4 9" id="KW-0732">Signal</keyword>
<evidence type="ECO:0000256" key="2">
    <source>
        <dbReference type="ARBA" id="ARBA00005791"/>
    </source>
</evidence>
<dbReference type="PANTHER" id="PTHR35891:SF2">
    <property type="entry name" value="THIOL:DISULFIDE INTERCHANGE PROTEIN DSBA"/>
    <property type="match status" value="1"/>
</dbReference>
<keyword evidence="5" id="KW-0574">Periplasm</keyword>
<evidence type="ECO:0000256" key="4">
    <source>
        <dbReference type="ARBA" id="ARBA00022729"/>
    </source>
</evidence>
<dbReference type="Proteomes" id="UP000267049">
    <property type="component" value="Unassembled WGS sequence"/>
</dbReference>
<dbReference type="InterPro" id="IPR017937">
    <property type="entry name" value="Thioredoxin_CS"/>
</dbReference>
<accession>A0A3M8SNH3</accession>
<dbReference type="SUPFAM" id="SSF52833">
    <property type="entry name" value="Thioredoxin-like"/>
    <property type="match status" value="1"/>
</dbReference>
<dbReference type="OrthoDB" id="9784896at2"/>
<feature type="region of interest" description="Disordered" evidence="8">
    <location>
        <begin position="260"/>
        <end position="281"/>
    </location>
</feature>
<evidence type="ECO:0000256" key="5">
    <source>
        <dbReference type="ARBA" id="ARBA00022764"/>
    </source>
</evidence>
<comment type="caution">
    <text evidence="11">The sequence shown here is derived from an EMBL/GenBank/DDBJ whole genome shotgun (WGS) entry which is preliminary data.</text>
</comment>
<dbReference type="InterPro" id="IPR023205">
    <property type="entry name" value="DsbA/DsbL"/>
</dbReference>
<dbReference type="CDD" id="cd03019">
    <property type="entry name" value="DsbA_DsbA"/>
    <property type="match status" value="1"/>
</dbReference>
<dbReference type="InterPro" id="IPR050824">
    <property type="entry name" value="Thiol_disulfide_DsbA"/>
</dbReference>
<gene>
    <name evidence="11" type="ORF">EER27_13320</name>
</gene>
<evidence type="ECO:0000256" key="3">
    <source>
        <dbReference type="ARBA" id="ARBA00013831"/>
    </source>
</evidence>
<keyword evidence="6" id="KW-1015">Disulfide bond</keyword>
<feature type="domain" description="Thioredoxin" evidence="10">
    <location>
        <begin position="41"/>
        <end position="203"/>
    </location>
</feature>
<proteinExistence type="inferred from homology"/>
<evidence type="ECO:0000256" key="8">
    <source>
        <dbReference type="SAM" id="MobiDB-lite"/>
    </source>
</evidence>
<evidence type="ECO:0000256" key="1">
    <source>
        <dbReference type="ARBA" id="ARBA00004418"/>
    </source>
</evidence>
<evidence type="ECO:0000256" key="9">
    <source>
        <dbReference type="SAM" id="SignalP"/>
    </source>
</evidence>
<keyword evidence="12" id="KW-1185">Reference proteome</keyword>
<evidence type="ECO:0000256" key="6">
    <source>
        <dbReference type="ARBA" id="ARBA00023157"/>
    </source>
</evidence>
<dbReference type="AlphaFoldDB" id="A0A3M8SNH3"/>
<organism evidence="11 12">
    <name type="scientific">Montanilutibacter psychrotolerans</name>
    <dbReference type="NCBI Taxonomy" id="1327343"/>
    <lineage>
        <taxon>Bacteria</taxon>
        <taxon>Pseudomonadati</taxon>
        <taxon>Pseudomonadota</taxon>
        <taxon>Gammaproteobacteria</taxon>
        <taxon>Lysobacterales</taxon>
        <taxon>Lysobacteraceae</taxon>
        <taxon>Montanilutibacter</taxon>
    </lineage>
</organism>
<protein>
    <recommendedName>
        <fullName evidence="3">Thiol:disulfide interchange protein DsbA</fullName>
    </recommendedName>
</protein>
<dbReference type="EMBL" id="RIBS01000006">
    <property type="protein sequence ID" value="RNF82881.1"/>
    <property type="molecule type" value="Genomic_DNA"/>
</dbReference>
<evidence type="ECO:0000313" key="12">
    <source>
        <dbReference type="Proteomes" id="UP000267049"/>
    </source>
</evidence>
<dbReference type="PROSITE" id="PS00194">
    <property type="entry name" value="THIOREDOXIN_1"/>
    <property type="match status" value="1"/>
</dbReference>
<evidence type="ECO:0000259" key="10">
    <source>
        <dbReference type="PROSITE" id="PS51352"/>
    </source>
</evidence>
<dbReference type="InterPro" id="IPR036249">
    <property type="entry name" value="Thioredoxin-like_sf"/>
</dbReference>
<name>A0A3M8SNH3_9GAMM</name>
<dbReference type="PROSITE" id="PS51257">
    <property type="entry name" value="PROKAR_LIPOPROTEIN"/>
    <property type="match status" value="1"/>
</dbReference>
<dbReference type="Gene3D" id="3.40.30.10">
    <property type="entry name" value="Glutaredoxin"/>
    <property type="match status" value="1"/>
</dbReference>
<feature type="compositionally biased region" description="Low complexity" evidence="8">
    <location>
        <begin position="32"/>
        <end position="61"/>
    </location>
</feature>
<dbReference type="GO" id="GO:0015036">
    <property type="term" value="F:disulfide oxidoreductase activity"/>
    <property type="evidence" value="ECO:0007669"/>
    <property type="project" value="UniProtKB-ARBA"/>
</dbReference>
<comment type="subcellular location">
    <subcellularLocation>
        <location evidence="1">Periplasm</location>
    </subcellularLocation>
</comment>